<dbReference type="EMBL" id="QZCE01000002">
    <property type="protein sequence ID" value="NEZ68026.1"/>
    <property type="molecule type" value="Genomic_DNA"/>
</dbReference>
<sequence length="79" mass="9027">MAKVHIRDVVKADLEARYPGDDYTFSDRVLKLMTELDAYKRMAVRRDEATSQHKTQRSVPEEGLAEDLAELCISDDESP</sequence>
<dbReference type="Proteomes" id="UP000473574">
    <property type="component" value="Unassembled WGS sequence"/>
</dbReference>
<evidence type="ECO:0000313" key="2">
    <source>
        <dbReference type="EMBL" id="NEZ68026.1"/>
    </source>
</evidence>
<evidence type="ECO:0000256" key="1">
    <source>
        <dbReference type="SAM" id="MobiDB-lite"/>
    </source>
</evidence>
<name>A0A6M0SI69_9CYAN</name>
<feature type="compositionally biased region" description="Acidic residues" evidence="1">
    <location>
        <begin position="63"/>
        <end position="79"/>
    </location>
</feature>
<comment type="caution">
    <text evidence="2">The sequence shown here is derived from an EMBL/GenBank/DDBJ whole genome shotgun (WGS) entry which is preliminary data.</text>
</comment>
<organism evidence="2 3">
    <name type="scientific">Adonisia turfae CCMR0082</name>
    <dbReference type="NCBI Taxonomy" id="2304604"/>
    <lineage>
        <taxon>Bacteria</taxon>
        <taxon>Bacillati</taxon>
        <taxon>Cyanobacteriota</taxon>
        <taxon>Adonisia</taxon>
        <taxon>Adonisia turfae</taxon>
    </lineage>
</organism>
<evidence type="ECO:0000313" key="3">
    <source>
        <dbReference type="Proteomes" id="UP000473574"/>
    </source>
</evidence>
<gene>
    <name evidence="2" type="ORF">D0962_35745</name>
</gene>
<proteinExistence type="predicted"/>
<dbReference type="RefSeq" id="WP_163671285.1">
    <property type="nucleotide sequence ID" value="NZ_QZCE01000002.1"/>
</dbReference>
<protein>
    <submittedName>
        <fullName evidence="2">Uncharacterized protein</fullName>
    </submittedName>
</protein>
<dbReference type="AlphaFoldDB" id="A0A6M0SI69"/>
<accession>A0A6M0SI69</accession>
<reference evidence="2 3" key="1">
    <citation type="journal article" date="2020" name="Microb. Ecol.">
        <title>Ecogenomics of the Marine Benthic Filamentous Cyanobacterium Adonisia.</title>
        <authorList>
            <person name="Walter J.M."/>
            <person name="Coutinho F.H."/>
            <person name="Leomil L."/>
            <person name="Hargreaves P.I."/>
            <person name="Campeao M.E."/>
            <person name="Vieira V.V."/>
            <person name="Silva B.S."/>
            <person name="Fistarol G.O."/>
            <person name="Salomon P.S."/>
            <person name="Sawabe T."/>
            <person name="Mino S."/>
            <person name="Hosokawa M."/>
            <person name="Miyashita H."/>
            <person name="Maruyama F."/>
            <person name="van Verk M.C."/>
            <person name="Dutilh B.E."/>
            <person name="Thompson C.C."/>
            <person name="Thompson F.L."/>
        </authorList>
    </citation>
    <scope>NUCLEOTIDE SEQUENCE [LARGE SCALE GENOMIC DNA]</scope>
    <source>
        <strain evidence="2 3">CCMR0082</strain>
    </source>
</reference>
<feature type="region of interest" description="Disordered" evidence="1">
    <location>
        <begin position="46"/>
        <end position="79"/>
    </location>
</feature>